<gene>
    <name evidence="1" type="ORF">S01H1_35800</name>
</gene>
<sequence>DTVTLTADTEIYCPDGSTTEILVSADPNSVESVIVEYIGW</sequence>
<dbReference type="AlphaFoldDB" id="X0VQR2"/>
<comment type="caution">
    <text evidence="1">The sequence shown here is derived from an EMBL/GenBank/DDBJ whole genome shotgun (WGS) entry which is preliminary data.</text>
</comment>
<reference evidence="1" key="1">
    <citation type="journal article" date="2014" name="Front. Microbiol.">
        <title>High frequency of phylogenetically diverse reductive dehalogenase-homologous genes in deep subseafloor sedimentary metagenomes.</title>
        <authorList>
            <person name="Kawai M."/>
            <person name="Futagami T."/>
            <person name="Toyoda A."/>
            <person name="Takaki Y."/>
            <person name="Nishi S."/>
            <person name="Hori S."/>
            <person name="Arai W."/>
            <person name="Tsubouchi T."/>
            <person name="Morono Y."/>
            <person name="Uchiyama I."/>
            <person name="Ito T."/>
            <person name="Fujiyama A."/>
            <person name="Inagaki F."/>
            <person name="Takami H."/>
        </authorList>
    </citation>
    <scope>NUCLEOTIDE SEQUENCE</scope>
    <source>
        <strain evidence="1">Expedition CK06-06</strain>
    </source>
</reference>
<organism evidence="1">
    <name type="scientific">marine sediment metagenome</name>
    <dbReference type="NCBI Taxonomy" id="412755"/>
    <lineage>
        <taxon>unclassified sequences</taxon>
        <taxon>metagenomes</taxon>
        <taxon>ecological metagenomes</taxon>
    </lineage>
</organism>
<proteinExistence type="predicted"/>
<dbReference type="EMBL" id="BARS01022384">
    <property type="protein sequence ID" value="GAG13467.1"/>
    <property type="molecule type" value="Genomic_DNA"/>
</dbReference>
<evidence type="ECO:0000313" key="1">
    <source>
        <dbReference type="EMBL" id="GAG13467.1"/>
    </source>
</evidence>
<feature type="non-terminal residue" evidence="1">
    <location>
        <position position="1"/>
    </location>
</feature>
<protein>
    <submittedName>
        <fullName evidence="1">Uncharacterized protein</fullName>
    </submittedName>
</protein>
<accession>X0VQR2</accession>
<name>X0VQR2_9ZZZZ</name>